<proteinExistence type="predicted"/>
<dbReference type="EMBL" id="BFAA01198468">
    <property type="protein sequence ID" value="GCB85749.1"/>
    <property type="molecule type" value="Genomic_DNA"/>
</dbReference>
<feature type="non-terminal residue" evidence="1">
    <location>
        <position position="1"/>
    </location>
</feature>
<dbReference type="Proteomes" id="UP000288216">
    <property type="component" value="Unassembled WGS sequence"/>
</dbReference>
<organism evidence="1 2">
    <name type="scientific">Scyliorhinus torazame</name>
    <name type="common">Cloudy catshark</name>
    <name type="synonym">Catulus torazame</name>
    <dbReference type="NCBI Taxonomy" id="75743"/>
    <lineage>
        <taxon>Eukaryota</taxon>
        <taxon>Metazoa</taxon>
        <taxon>Chordata</taxon>
        <taxon>Craniata</taxon>
        <taxon>Vertebrata</taxon>
        <taxon>Chondrichthyes</taxon>
        <taxon>Elasmobranchii</taxon>
        <taxon>Galeomorphii</taxon>
        <taxon>Galeoidea</taxon>
        <taxon>Carcharhiniformes</taxon>
        <taxon>Scyliorhinidae</taxon>
        <taxon>Scyliorhinus</taxon>
    </lineage>
</organism>
<evidence type="ECO:0000313" key="1">
    <source>
        <dbReference type="EMBL" id="GCB85749.1"/>
    </source>
</evidence>
<protein>
    <submittedName>
        <fullName evidence="1">Uncharacterized protein</fullName>
    </submittedName>
</protein>
<keyword evidence="2" id="KW-1185">Reference proteome</keyword>
<accession>A0A401QK41</accession>
<evidence type="ECO:0000313" key="2">
    <source>
        <dbReference type="Proteomes" id="UP000288216"/>
    </source>
</evidence>
<dbReference type="AlphaFoldDB" id="A0A401QK41"/>
<gene>
    <name evidence="1" type="ORF">scyTo_0026449</name>
</gene>
<sequence>DDSELQVFPGFAAEYGPITSDDPEVQVFPGFAAECEPVTADDSELQVFPGFAAECGPITSDDPEVQVFPGFAAECEPVTSDDPEVPAVLESVLGVFTIHKHGYGDVSKLKDISGPTQCPMKQYPLPAESTTDTQNTVRSLLKNGVVHKHQKFKSKLI</sequence>
<comment type="caution">
    <text evidence="1">The sequence shown here is derived from an EMBL/GenBank/DDBJ whole genome shotgun (WGS) entry which is preliminary data.</text>
</comment>
<reference evidence="1 2" key="1">
    <citation type="journal article" date="2018" name="Nat. Ecol. Evol.">
        <title>Shark genomes provide insights into elasmobranch evolution and the origin of vertebrates.</title>
        <authorList>
            <person name="Hara Y"/>
            <person name="Yamaguchi K"/>
            <person name="Onimaru K"/>
            <person name="Kadota M"/>
            <person name="Koyanagi M"/>
            <person name="Keeley SD"/>
            <person name="Tatsumi K"/>
            <person name="Tanaka K"/>
            <person name="Motone F"/>
            <person name="Kageyama Y"/>
            <person name="Nozu R"/>
            <person name="Adachi N"/>
            <person name="Nishimura O"/>
            <person name="Nakagawa R"/>
            <person name="Tanegashima C"/>
            <person name="Kiyatake I"/>
            <person name="Matsumoto R"/>
            <person name="Murakumo K"/>
            <person name="Nishida K"/>
            <person name="Terakita A"/>
            <person name="Kuratani S"/>
            <person name="Sato K"/>
            <person name="Hyodo S Kuraku.S."/>
        </authorList>
    </citation>
    <scope>NUCLEOTIDE SEQUENCE [LARGE SCALE GENOMIC DNA]</scope>
</reference>
<name>A0A401QK41_SCYTO</name>